<reference evidence="3 4" key="1">
    <citation type="submission" date="2024-01" db="EMBL/GenBank/DDBJ databases">
        <title>A telomere-to-telomere, gap-free genome of sweet tea (Lithocarpus litseifolius).</title>
        <authorList>
            <person name="Zhou J."/>
        </authorList>
    </citation>
    <scope>NUCLEOTIDE SEQUENCE [LARGE SCALE GENOMIC DNA]</scope>
    <source>
        <strain evidence="3">Zhou-2022a</strain>
        <tissue evidence="3">Leaf</tissue>
    </source>
</reference>
<accession>A0AAW2DFF4</accession>
<feature type="region of interest" description="Disordered" evidence="1">
    <location>
        <begin position="1"/>
        <end position="142"/>
    </location>
</feature>
<dbReference type="PANTHER" id="PTHR47481">
    <property type="match status" value="1"/>
</dbReference>
<dbReference type="Gene3D" id="3.40.50.300">
    <property type="entry name" value="P-loop containing nucleotide triphosphate hydrolases"/>
    <property type="match status" value="1"/>
</dbReference>
<organism evidence="3 4">
    <name type="scientific">Lithocarpus litseifolius</name>
    <dbReference type="NCBI Taxonomy" id="425828"/>
    <lineage>
        <taxon>Eukaryota</taxon>
        <taxon>Viridiplantae</taxon>
        <taxon>Streptophyta</taxon>
        <taxon>Embryophyta</taxon>
        <taxon>Tracheophyta</taxon>
        <taxon>Spermatophyta</taxon>
        <taxon>Magnoliopsida</taxon>
        <taxon>eudicotyledons</taxon>
        <taxon>Gunneridae</taxon>
        <taxon>Pentapetalae</taxon>
        <taxon>rosids</taxon>
        <taxon>fabids</taxon>
        <taxon>Fagales</taxon>
        <taxon>Fagaceae</taxon>
        <taxon>Lithocarpus</taxon>
    </lineage>
</organism>
<dbReference type="EMBL" id="JAZDWU010000003">
    <property type="protein sequence ID" value="KAL0009161.1"/>
    <property type="molecule type" value="Genomic_DNA"/>
</dbReference>
<gene>
    <name evidence="3" type="ORF">SO802_010663</name>
</gene>
<dbReference type="Pfam" id="PF14223">
    <property type="entry name" value="Retrotran_gag_2"/>
    <property type="match status" value="1"/>
</dbReference>
<keyword evidence="4" id="KW-1185">Reference proteome</keyword>
<feature type="compositionally biased region" description="Low complexity" evidence="1">
    <location>
        <begin position="54"/>
        <end position="64"/>
    </location>
</feature>
<feature type="compositionally biased region" description="Polar residues" evidence="1">
    <location>
        <begin position="13"/>
        <end position="25"/>
    </location>
</feature>
<name>A0AAW2DFF4_9ROSI</name>
<comment type="caution">
    <text evidence="3">The sequence shown here is derived from an EMBL/GenBank/DDBJ whole genome shotgun (WGS) entry which is preliminary data.</text>
</comment>
<dbReference type="PANTHER" id="PTHR47481:SF10">
    <property type="entry name" value="COPIA-LIKE POLYPROTEIN_RETROTRANSPOSON"/>
    <property type="match status" value="1"/>
</dbReference>
<feature type="compositionally biased region" description="Low complexity" evidence="1">
    <location>
        <begin position="84"/>
        <end position="122"/>
    </location>
</feature>
<proteinExistence type="predicted"/>
<dbReference type="Proteomes" id="UP001459277">
    <property type="component" value="Unassembled WGS sequence"/>
</dbReference>
<evidence type="ECO:0000259" key="2">
    <source>
        <dbReference type="Pfam" id="PF21634"/>
    </source>
</evidence>
<feature type="domain" description="Helicase MOV-10-like beta-barrel" evidence="2">
    <location>
        <begin position="233"/>
        <end position="305"/>
    </location>
</feature>
<evidence type="ECO:0000313" key="3">
    <source>
        <dbReference type="EMBL" id="KAL0009161.1"/>
    </source>
</evidence>
<dbReference type="AlphaFoldDB" id="A0AAW2DFF4"/>
<evidence type="ECO:0000313" key="4">
    <source>
        <dbReference type="Proteomes" id="UP001459277"/>
    </source>
</evidence>
<feature type="compositionally biased region" description="Low complexity" evidence="1">
    <location>
        <begin position="30"/>
        <end position="47"/>
    </location>
</feature>
<sequence length="706" mass="78329">MGGLFSSPDRRSSQLPPTFSSYSSNPLPPTFSSRPSASSSNLSRSSSKPPPLSSSPSPSSLKTPVDSSISYASFHKTTEPPPSSSSSTSYKLPQSSPSGVPYSSKPSPSSSGPSPSSTKQPPAFKPILHTAPDEVTNEEGKTTYAWEKGEPIYAIPEDIKGLVKRDIAPQVLKQPLSPSTYKDYFAALLYAEDYYLEKWSNFILGKVTLKLEEAALHKKSKKSKYSKGSGEEDDKIFVEFEIDSIPEKRPFLLSRDMVYARPSDKTVEPFQGFIYRVVKSKRVLVEFGEDFHSQHHPDRKYDISFSFNRVCLKRAHQAVEAALNPSSHSFLFPECVPRKNILNPPALLNTYDKLNTDESNAVRRILSFQGSPPYLLGGPLIGTGAPRYVPEQKVSARTGMVVCEAVIGIYKTSIENRILICSPINRTCDVLMRSLREVIPESDMFRANAAFREIDGVPDDILRSCPVKDECFACPPLRELRKFKIILSTFVSSFRLHNVGIAAGHFSHIFLVDASSTTEPEATIALANFANENTSVIVTGAPGNHSGDIMFDYRILFRYQVLKIWGAQCLARGMESWKNNVVSVAKFVVQKWNTCSPRNHARTMQIHYQLPTPKKGNSSIANCFHQITNLANTLAAIDQPLNDFELVSYLLAGLGSDYNSFVTSVTTRVDPLSLEDLYWHLLTHEVRLEQNQPAADLTLATTNFAK</sequence>
<dbReference type="InterPro" id="IPR027417">
    <property type="entry name" value="P-loop_NTPase"/>
</dbReference>
<protein>
    <recommendedName>
        <fullName evidence="2">Helicase MOV-10-like beta-barrel domain-containing protein</fullName>
    </recommendedName>
</protein>
<dbReference type="InterPro" id="IPR049080">
    <property type="entry name" value="MOV-10-like_beta-barrel"/>
</dbReference>
<dbReference type="Pfam" id="PF21634">
    <property type="entry name" value="MOV-10_beta-barrel"/>
    <property type="match status" value="1"/>
</dbReference>
<evidence type="ECO:0000256" key="1">
    <source>
        <dbReference type="SAM" id="MobiDB-lite"/>
    </source>
</evidence>